<evidence type="ECO:0000313" key="5">
    <source>
        <dbReference type="EMBL" id="BCS95144.1"/>
    </source>
</evidence>
<dbReference type="Proteomes" id="UP001320148">
    <property type="component" value="Chromosome"/>
</dbReference>
<feature type="domain" description="HTH hxlR-type" evidence="4">
    <location>
        <begin position="13"/>
        <end position="110"/>
    </location>
</feature>
<keyword evidence="3" id="KW-0804">Transcription</keyword>
<dbReference type="Pfam" id="PF01638">
    <property type="entry name" value="HxlR"/>
    <property type="match status" value="1"/>
</dbReference>
<dbReference type="SUPFAM" id="SSF46785">
    <property type="entry name" value="Winged helix' DNA-binding domain"/>
    <property type="match status" value="1"/>
</dbReference>
<keyword evidence="6" id="KW-1185">Reference proteome</keyword>
<dbReference type="InterPro" id="IPR036388">
    <property type="entry name" value="WH-like_DNA-bd_sf"/>
</dbReference>
<dbReference type="EMBL" id="AP024488">
    <property type="protein sequence ID" value="BCS95144.1"/>
    <property type="molecule type" value="Genomic_DNA"/>
</dbReference>
<keyword evidence="1" id="KW-0805">Transcription regulation</keyword>
<keyword evidence="2" id="KW-0238">DNA-binding</keyword>
<evidence type="ECO:0000313" key="6">
    <source>
        <dbReference type="Proteomes" id="UP001320148"/>
    </source>
</evidence>
<organism evidence="5 6">
    <name type="scientific">Desulfoluna limicola</name>
    <dbReference type="NCBI Taxonomy" id="2810562"/>
    <lineage>
        <taxon>Bacteria</taxon>
        <taxon>Pseudomonadati</taxon>
        <taxon>Thermodesulfobacteriota</taxon>
        <taxon>Desulfobacteria</taxon>
        <taxon>Desulfobacterales</taxon>
        <taxon>Desulfolunaceae</taxon>
        <taxon>Desulfoluna</taxon>
    </lineage>
</organism>
<evidence type="ECO:0000256" key="2">
    <source>
        <dbReference type="ARBA" id="ARBA00023125"/>
    </source>
</evidence>
<reference evidence="5 6" key="1">
    <citation type="submission" date="2021-02" db="EMBL/GenBank/DDBJ databases">
        <title>Complete genome of Desulfoluna sp. strain ASN36.</title>
        <authorList>
            <person name="Takahashi A."/>
            <person name="Kojima H."/>
            <person name="Fukui M."/>
        </authorList>
    </citation>
    <scope>NUCLEOTIDE SEQUENCE [LARGE SCALE GENOMIC DNA]</scope>
    <source>
        <strain evidence="5 6">ASN36</strain>
    </source>
</reference>
<proteinExistence type="predicted"/>
<evidence type="ECO:0000256" key="1">
    <source>
        <dbReference type="ARBA" id="ARBA00023015"/>
    </source>
</evidence>
<sequence>MKKLNKPADPRVCSVGRSLEILGDRWIIFIIREAFFGVKNYDEFLSNLGIATNVLTDRLKWLVENGIFETHKDEKDARRKTYVLTEKGWDLFSIILSFINWGDRWLADEAGPPLTLHHEKCGHTLKPVMCCEHCRETIERKDVTYDEVWRNRKA</sequence>
<dbReference type="InterPro" id="IPR002577">
    <property type="entry name" value="HTH_HxlR"/>
</dbReference>
<accession>A0ABM7PD92</accession>
<name>A0ABM7PD92_9BACT</name>
<dbReference type="Gene3D" id="1.10.10.10">
    <property type="entry name" value="Winged helix-like DNA-binding domain superfamily/Winged helix DNA-binding domain"/>
    <property type="match status" value="1"/>
</dbReference>
<evidence type="ECO:0000256" key="3">
    <source>
        <dbReference type="ARBA" id="ARBA00023163"/>
    </source>
</evidence>
<evidence type="ECO:0000259" key="4">
    <source>
        <dbReference type="PROSITE" id="PS51118"/>
    </source>
</evidence>
<dbReference type="InterPro" id="IPR036390">
    <property type="entry name" value="WH_DNA-bd_sf"/>
</dbReference>
<dbReference type="PANTHER" id="PTHR33204">
    <property type="entry name" value="TRANSCRIPTIONAL REGULATOR, MARR FAMILY"/>
    <property type="match status" value="1"/>
</dbReference>
<dbReference type="PROSITE" id="PS51118">
    <property type="entry name" value="HTH_HXLR"/>
    <property type="match status" value="1"/>
</dbReference>
<gene>
    <name evidence="5" type="ORF">DSLASN_07760</name>
</gene>
<dbReference type="PANTHER" id="PTHR33204:SF18">
    <property type="entry name" value="TRANSCRIPTIONAL REGULATORY PROTEIN"/>
    <property type="match status" value="1"/>
</dbReference>
<protein>
    <submittedName>
        <fullName evidence="5">HxlR family transcriptional regulator</fullName>
    </submittedName>
</protein>
<dbReference type="RefSeq" id="WP_236891423.1">
    <property type="nucleotide sequence ID" value="NZ_AP024488.1"/>
</dbReference>